<dbReference type="CTD" id="4536"/>
<feature type="transmembrane region" description="Helical" evidence="18">
    <location>
        <begin position="185"/>
        <end position="202"/>
    </location>
</feature>
<dbReference type="PANTHER" id="PTHR46552:SF1">
    <property type="entry name" value="NADH-UBIQUINONE OXIDOREDUCTASE CHAIN 2"/>
    <property type="match status" value="1"/>
</dbReference>
<dbReference type="PANTHER" id="PTHR46552">
    <property type="entry name" value="NADH-UBIQUINONE OXIDOREDUCTASE CHAIN 2"/>
    <property type="match status" value="1"/>
</dbReference>
<dbReference type="InterPro" id="IPR001750">
    <property type="entry name" value="ND/Mrp_TM"/>
</dbReference>
<evidence type="ECO:0000256" key="12">
    <source>
        <dbReference type="ARBA" id="ARBA00022989"/>
    </source>
</evidence>
<keyword evidence="6" id="KW-0813">Transport</keyword>
<evidence type="ECO:0000256" key="17">
    <source>
        <dbReference type="ARBA" id="ARBA00049551"/>
    </source>
</evidence>
<reference evidence="20" key="2">
    <citation type="journal article" date="2019" name="Mitochondrial DNA Part B Resour">
        <title>The complete mitochondrial genome sequence of Neoscona multiplicans (Chamberlin, 1924) (Araneae: Araneidae).</title>
        <authorList>
            <person name="Xu K."/>
            <person name="Yang W."/>
            <person name="Yang D."/>
            <person name="Li C."/>
        </authorList>
    </citation>
    <scope>NUCLEOTIDE SEQUENCE</scope>
</reference>
<keyword evidence="16 18" id="KW-0472">Membrane</keyword>
<evidence type="ECO:0000256" key="4">
    <source>
        <dbReference type="ARBA" id="ARBA00012944"/>
    </source>
</evidence>
<dbReference type="GO" id="GO:0006120">
    <property type="term" value="P:mitochondrial electron transport, NADH to ubiquinone"/>
    <property type="evidence" value="ECO:0007669"/>
    <property type="project" value="InterPro"/>
</dbReference>
<geneLocation type="mitochondrion" evidence="20"/>
<evidence type="ECO:0000256" key="1">
    <source>
        <dbReference type="ARBA" id="ARBA00003257"/>
    </source>
</evidence>
<evidence type="ECO:0000259" key="19">
    <source>
        <dbReference type="Pfam" id="PF00361"/>
    </source>
</evidence>
<keyword evidence="12 18" id="KW-1133">Transmembrane helix</keyword>
<dbReference type="GO" id="GO:0008137">
    <property type="term" value="F:NADH dehydrogenase (ubiquinone) activity"/>
    <property type="evidence" value="ECO:0007669"/>
    <property type="project" value="UniProtKB-EC"/>
</dbReference>
<evidence type="ECO:0000256" key="14">
    <source>
        <dbReference type="ARBA" id="ARBA00023075"/>
    </source>
</evidence>
<dbReference type="EC" id="7.1.1.2" evidence="4 18"/>
<feature type="transmembrane region" description="Helical" evidence="18">
    <location>
        <begin position="5"/>
        <end position="21"/>
    </location>
</feature>
<dbReference type="PRINTS" id="PR01436">
    <property type="entry name" value="NADHDHGNASE2"/>
</dbReference>
<feature type="domain" description="NADH:quinone oxidoreductase/Mrp antiporter transmembrane" evidence="19">
    <location>
        <begin position="76"/>
        <end position="264"/>
    </location>
</feature>
<keyword evidence="10 18" id="KW-1278">Translocase</keyword>
<keyword evidence="15 18" id="KW-0496">Mitochondrion</keyword>
<comment type="catalytic activity">
    <reaction evidence="17 18">
        <text>a ubiquinone + NADH + 5 H(+)(in) = a ubiquinol + NAD(+) + 4 H(+)(out)</text>
        <dbReference type="Rhea" id="RHEA:29091"/>
        <dbReference type="Rhea" id="RHEA-COMP:9565"/>
        <dbReference type="Rhea" id="RHEA-COMP:9566"/>
        <dbReference type="ChEBI" id="CHEBI:15378"/>
        <dbReference type="ChEBI" id="CHEBI:16389"/>
        <dbReference type="ChEBI" id="CHEBI:17976"/>
        <dbReference type="ChEBI" id="CHEBI:57540"/>
        <dbReference type="ChEBI" id="CHEBI:57945"/>
        <dbReference type="EC" id="7.1.1.2"/>
    </reaction>
</comment>
<comment type="function">
    <text evidence="1">Core subunit of the mitochondrial membrane respiratory chain NADH dehydrogenase (Complex I) that is believed to belong to the minimal assembly required for catalysis. Complex I functions in the transfer of electrons from NADH to the respiratory chain. The immediate electron acceptor for the enzyme is believed to be ubiquinone.</text>
</comment>
<dbReference type="GeneID" id="41792760"/>
<reference evidence="20" key="1">
    <citation type="submission" date="2018-10" db="EMBL/GenBank/DDBJ databases">
        <authorList>
            <person name="Yang W.-J."/>
            <person name="Xu K.-K."/>
            <person name="Yang D.-X."/>
            <person name="Li C."/>
        </authorList>
    </citation>
    <scope>NUCLEOTIDE SEQUENCE</scope>
</reference>
<feature type="transmembrane region" description="Helical" evidence="18">
    <location>
        <begin position="58"/>
        <end position="77"/>
    </location>
</feature>
<evidence type="ECO:0000256" key="16">
    <source>
        <dbReference type="ARBA" id="ARBA00023136"/>
    </source>
</evidence>
<evidence type="ECO:0000256" key="2">
    <source>
        <dbReference type="ARBA" id="ARBA00004448"/>
    </source>
</evidence>
<dbReference type="AlphaFoldDB" id="A0A5B7M1Q8"/>
<evidence type="ECO:0000256" key="9">
    <source>
        <dbReference type="ARBA" id="ARBA00022792"/>
    </source>
</evidence>
<dbReference type="RefSeq" id="YP_009689578.1">
    <property type="nucleotide sequence ID" value="NC_044653.1"/>
</dbReference>
<evidence type="ECO:0000256" key="6">
    <source>
        <dbReference type="ARBA" id="ARBA00022448"/>
    </source>
</evidence>
<evidence type="ECO:0000256" key="7">
    <source>
        <dbReference type="ARBA" id="ARBA00022660"/>
    </source>
</evidence>
<dbReference type="InterPro" id="IPR003917">
    <property type="entry name" value="NADH_UbQ_OxRdtase_chain2"/>
</dbReference>
<keyword evidence="7 18" id="KW-0679">Respiratory chain</keyword>
<name>A0A5B7M1Q8_9ARAC</name>
<accession>A0A5B7M1Q8</accession>
<dbReference type="EMBL" id="MK052682">
    <property type="protein sequence ID" value="QCF46297.1"/>
    <property type="molecule type" value="Genomic_DNA"/>
</dbReference>
<evidence type="ECO:0000313" key="20">
    <source>
        <dbReference type="EMBL" id="QCF46297.1"/>
    </source>
</evidence>
<keyword evidence="11 18" id="KW-0249">Electron transport</keyword>
<dbReference type="GO" id="GO:0005743">
    <property type="term" value="C:mitochondrial inner membrane"/>
    <property type="evidence" value="ECO:0007669"/>
    <property type="project" value="UniProtKB-SubCell"/>
</dbReference>
<feature type="transmembrane region" description="Helical" evidence="18">
    <location>
        <begin position="296"/>
        <end position="316"/>
    </location>
</feature>
<keyword evidence="14 18" id="KW-0830">Ubiquinone</keyword>
<evidence type="ECO:0000256" key="5">
    <source>
        <dbReference type="ARBA" id="ARBA00021008"/>
    </source>
</evidence>
<comment type="function">
    <text evidence="18">Core subunit of the mitochondrial membrane respiratory chain NADH dehydrogenase (Complex I) which catalyzes electron transfer from NADH through the respiratory chain, using ubiquinone as an electron acceptor. Essential for the catalytic activity and assembly of complex I.</text>
</comment>
<feature type="transmembrane region" description="Helical" evidence="18">
    <location>
        <begin position="254"/>
        <end position="276"/>
    </location>
</feature>
<evidence type="ECO:0000256" key="8">
    <source>
        <dbReference type="ARBA" id="ARBA00022692"/>
    </source>
</evidence>
<evidence type="ECO:0000256" key="15">
    <source>
        <dbReference type="ARBA" id="ARBA00023128"/>
    </source>
</evidence>
<protein>
    <recommendedName>
        <fullName evidence="5 18">NADH-ubiquinone oxidoreductase chain 2</fullName>
        <ecNumber evidence="4 18">7.1.1.2</ecNumber>
    </recommendedName>
</protein>
<keyword evidence="8 18" id="KW-0812">Transmembrane</keyword>
<dbReference type="Pfam" id="PF00361">
    <property type="entry name" value="Proton_antipo_M"/>
    <property type="match status" value="2"/>
</dbReference>
<feature type="domain" description="NADH:quinone oxidoreductase/Mrp antiporter transmembrane" evidence="19">
    <location>
        <begin position="24"/>
        <end position="71"/>
    </location>
</feature>
<evidence type="ECO:0000256" key="10">
    <source>
        <dbReference type="ARBA" id="ARBA00022967"/>
    </source>
</evidence>
<feature type="transmembrane region" description="Helical" evidence="18">
    <location>
        <begin position="222"/>
        <end position="242"/>
    </location>
</feature>
<feature type="transmembrane region" description="Helical" evidence="18">
    <location>
        <begin position="160"/>
        <end position="178"/>
    </location>
</feature>
<sequence>MMTQSIGMFSLFYIMSILLTLSCNDWILIWVGLEINMMSFISLIFMRTSGGIEACMKYFFIQSLGSSILMMMFYTDFLWFDYVLLSVLSYKMGGGPFFFWFPSLCESLGWGSCFLLMTVQKVLPLMLISFLVSMFLWFIIFSSIFIGAMGSMNQKSMKRLLAYSSVHHIGWILMCNFISEMMWMVYLMVYTMLISGIVMILMNDNVMDVGGLWKVSSKWSFVLGMLSMGGMPPFLGFYLKWWMFYYLMMLDMSLLVLMIVMSVLMFYVYFRVVYVLVMGGVSEMSWEMNNENKNMIGLDMLYLMGLNLGIIVWMFLV</sequence>
<evidence type="ECO:0000256" key="18">
    <source>
        <dbReference type="RuleBase" id="RU003403"/>
    </source>
</evidence>
<comment type="similarity">
    <text evidence="3 18">Belongs to the complex I subunit 2 family.</text>
</comment>
<comment type="subcellular location">
    <subcellularLocation>
        <location evidence="2 18">Mitochondrion inner membrane</location>
        <topology evidence="2 18">Multi-pass membrane protein</topology>
    </subcellularLocation>
</comment>
<evidence type="ECO:0000256" key="13">
    <source>
        <dbReference type="ARBA" id="ARBA00023027"/>
    </source>
</evidence>
<keyword evidence="9 18" id="KW-0999">Mitochondrion inner membrane</keyword>
<feature type="transmembrane region" description="Helical" evidence="18">
    <location>
        <begin position="97"/>
        <end position="118"/>
    </location>
</feature>
<feature type="transmembrane region" description="Helical" evidence="18">
    <location>
        <begin position="125"/>
        <end position="148"/>
    </location>
</feature>
<feature type="transmembrane region" description="Helical" evidence="18">
    <location>
        <begin position="27"/>
        <end position="46"/>
    </location>
</feature>
<organism evidence="20">
    <name type="scientific">Neoscona multiplicans</name>
    <dbReference type="NCBI Taxonomy" id="1112442"/>
    <lineage>
        <taxon>Eukaryota</taxon>
        <taxon>Metazoa</taxon>
        <taxon>Ecdysozoa</taxon>
        <taxon>Arthropoda</taxon>
        <taxon>Chelicerata</taxon>
        <taxon>Arachnida</taxon>
        <taxon>Araneae</taxon>
        <taxon>Araneomorphae</taxon>
        <taxon>Entelegynae</taxon>
        <taxon>Araneoidea</taxon>
        <taxon>Araneidae</taxon>
        <taxon>Neoscona</taxon>
    </lineage>
</organism>
<proteinExistence type="inferred from homology"/>
<gene>
    <name evidence="20" type="primary">ND2</name>
</gene>
<evidence type="ECO:0000256" key="3">
    <source>
        <dbReference type="ARBA" id="ARBA00007012"/>
    </source>
</evidence>
<dbReference type="InterPro" id="IPR050175">
    <property type="entry name" value="Complex_I_Subunit_2"/>
</dbReference>
<keyword evidence="13 18" id="KW-0520">NAD</keyword>
<evidence type="ECO:0000256" key="11">
    <source>
        <dbReference type="ARBA" id="ARBA00022982"/>
    </source>
</evidence>